<dbReference type="Proteomes" id="UP000572817">
    <property type="component" value="Unassembled WGS sequence"/>
</dbReference>
<dbReference type="SUPFAM" id="SSF53254">
    <property type="entry name" value="Phosphoglycerate mutase-like"/>
    <property type="match status" value="1"/>
</dbReference>
<dbReference type="OrthoDB" id="3959141at2759"/>
<proteinExistence type="predicted"/>
<dbReference type="Gene3D" id="3.40.50.150">
    <property type="entry name" value="Vaccinia Virus protein VP39"/>
    <property type="match status" value="1"/>
</dbReference>
<feature type="region of interest" description="Disordered" evidence="2">
    <location>
        <begin position="1"/>
        <end position="32"/>
    </location>
</feature>
<dbReference type="InterPro" id="IPR029033">
    <property type="entry name" value="His_PPase_superfam"/>
</dbReference>
<dbReference type="PANTHER" id="PTHR43317">
    <property type="entry name" value="THERMOSPERMINE SYNTHASE ACAULIS5"/>
    <property type="match status" value="1"/>
</dbReference>
<evidence type="ECO:0000313" key="4">
    <source>
        <dbReference type="Proteomes" id="UP000572817"/>
    </source>
</evidence>
<evidence type="ECO:0000256" key="2">
    <source>
        <dbReference type="SAM" id="MobiDB-lite"/>
    </source>
</evidence>
<evidence type="ECO:0000313" key="3">
    <source>
        <dbReference type="EMBL" id="KAF4300641.1"/>
    </source>
</evidence>
<sequence>MAGAKIPNFGERATASREAKQRALEKLRNKPALDPEAAAARAAALEARETAAAERRAAHRAAIESEKAARAEARAKAQAEADAEAERLAAARRAAPIKLIGIAEVPGGPPLRLFRRGADFMIVLDRNELMSTRMSGSEVALGTMTCDRLAGHPAPRLLIGGYGMGFTLRAVLDRLGPDARITVAELVPGIIEWARGPMADLTAGCLDDPRVALEIDDVGETIRRAAGSYDAIMLDVDNGPDGLTRHALKPGGVLAVWSAAPDPVFARRLSQAGFGVDEVRVRARDNGKGATHIICAGEHRIALTARDAPNERPEVLLASPYVRARETARLFRAAGGGAGDEPICLDERLREKEFGILDGLTTRGIAAIQPDQAEFRRLLGKFYHRPPGGESWCDVVVLCLRYVIENMTEEEIIAIDRTGEVANCSVTEYRFDPTLGASGKLALVRYNDVRAVDTSSVAVTAEPDAAAVRRRWNRRSPASTVALIGPGMTDKAAAARLVSRVAQGPVEVPVILDAAAGRMPPWHGGGA</sequence>
<evidence type="ECO:0008006" key="5">
    <source>
        <dbReference type="Google" id="ProtNLM"/>
    </source>
</evidence>
<keyword evidence="4" id="KW-1185">Reference proteome</keyword>
<dbReference type="SUPFAM" id="SSF53335">
    <property type="entry name" value="S-adenosyl-L-methionine-dependent methyltransferases"/>
    <property type="match status" value="1"/>
</dbReference>
<dbReference type="Pfam" id="PF00300">
    <property type="entry name" value="His_Phos_1"/>
    <property type="match status" value="1"/>
</dbReference>
<protein>
    <recommendedName>
        <fullName evidence="5">Spermidine synthase</fullName>
    </recommendedName>
</protein>
<dbReference type="Pfam" id="PF20089">
    <property type="entry name" value="DUF6481"/>
    <property type="match status" value="1"/>
</dbReference>
<comment type="caution">
    <text evidence="3">The sequence shown here is derived from an EMBL/GenBank/DDBJ whole genome shotgun (WGS) entry which is preliminary data.</text>
</comment>
<dbReference type="PANTHER" id="PTHR43317:SF3">
    <property type="entry name" value="BLR2883 PROTEIN"/>
    <property type="match status" value="1"/>
</dbReference>
<accession>A0A8H4MZL8</accession>
<reference evidence="3" key="1">
    <citation type="submission" date="2020-04" db="EMBL/GenBank/DDBJ databases">
        <title>Genome Assembly and Annotation of Botryosphaeria dothidea sdau 11-99, a Latent Pathogen of Apple Fruit Ring Rot in China.</title>
        <authorList>
            <person name="Yu C."/>
            <person name="Diao Y."/>
            <person name="Lu Q."/>
            <person name="Zhao J."/>
            <person name="Cui S."/>
            <person name="Peng C."/>
            <person name="He B."/>
            <person name="Liu H."/>
        </authorList>
    </citation>
    <scope>NUCLEOTIDE SEQUENCE [LARGE SCALE GENOMIC DNA]</scope>
    <source>
        <strain evidence="3">Sdau11-99</strain>
    </source>
</reference>
<dbReference type="EMBL" id="WWBZ02000083">
    <property type="protein sequence ID" value="KAF4300641.1"/>
    <property type="molecule type" value="Genomic_DNA"/>
</dbReference>
<dbReference type="AlphaFoldDB" id="A0A8H4MZL8"/>
<feature type="compositionally biased region" description="Basic and acidic residues" evidence="2">
    <location>
        <begin position="14"/>
        <end position="32"/>
    </location>
</feature>
<keyword evidence="1" id="KW-0620">Polyamine biosynthesis</keyword>
<gene>
    <name evidence="3" type="ORF">GTA08_BOTSDO14326</name>
</gene>
<dbReference type="InterPro" id="IPR013078">
    <property type="entry name" value="His_Pase_superF_clade-1"/>
</dbReference>
<organism evidence="3 4">
    <name type="scientific">Botryosphaeria dothidea</name>
    <dbReference type="NCBI Taxonomy" id="55169"/>
    <lineage>
        <taxon>Eukaryota</taxon>
        <taxon>Fungi</taxon>
        <taxon>Dikarya</taxon>
        <taxon>Ascomycota</taxon>
        <taxon>Pezizomycotina</taxon>
        <taxon>Dothideomycetes</taxon>
        <taxon>Dothideomycetes incertae sedis</taxon>
        <taxon>Botryosphaeriales</taxon>
        <taxon>Botryosphaeriaceae</taxon>
        <taxon>Botryosphaeria</taxon>
    </lineage>
</organism>
<dbReference type="InterPro" id="IPR029063">
    <property type="entry name" value="SAM-dependent_MTases_sf"/>
</dbReference>
<dbReference type="GO" id="GO:0006596">
    <property type="term" value="P:polyamine biosynthetic process"/>
    <property type="evidence" value="ECO:0007669"/>
    <property type="project" value="UniProtKB-KW"/>
</dbReference>
<dbReference type="Gene3D" id="3.40.50.1240">
    <property type="entry name" value="Phosphoglycerate mutase-like"/>
    <property type="match status" value="1"/>
</dbReference>
<evidence type="ECO:0000256" key="1">
    <source>
        <dbReference type="ARBA" id="ARBA00023115"/>
    </source>
</evidence>
<name>A0A8H4MZL8_9PEZI</name>
<dbReference type="InterPro" id="IPR045510">
    <property type="entry name" value="DUF6481"/>
</dbReference>